<gene>
    <name evidence="2" type="ORF">VTK73DRAFT_2817</name>
</gene>
<accession>A0ABR3X2A1</accession>
<sequence length="106" mass="11705">MDLSKLRDCSCVRSVRRVGNSIPRCLELPPRTEELYSFRGFLAVSAGCPYLIPSADDHHVTLLVSCLNEAFWSRTARKGTQSASQKGKSSPCATSLTDLRILRHPA</sequence>
<feature type="region of interest" description="Disordered" evidence="1">
    <location>
        <begin position="78"/>
        <end position="97"/>
    </location>
</feature>
<comment type="caution">
    <text evidence="2">The sequence shown here is derived from an EMBL/GenBank/DDBJ whole genome shotgun (WGS) entry which is preliminary data.</text>
</comment>
<reference evidence="2 3" key="1">
    <citation type="journal article" date="2024" name="Commun. Biol.">
        <title>Comparative genomic analysis of thermophilic fungi reveals convergent evolutionary adaptations and gene losses.</title>
        <authorList>
            <person name="Steindorff A.S."/>
            <person name="Aguilar-Pontes M.V."/>
            <person name="Robinson A.J."/>
            <person name="Andreopoulos B."/>
            <person name="LaButti K."/>
            <person name="Kuo A."/>
            <person name="Mondo S."/>
            <person name="Riley R."/>
            <person name="Otillar R."/>
            <person name="Haridas S."/>
            <person name="Lipzen A."/>
            <person name="Grimwood J."/>
            <person name="Schmutz J."/>
            <person name="Clum A."/>
            <person name="Reid I.D."/>
            <person name="Moisan M.C."/>
            <person name="Butler G."/>
            <person name="Nguyen T.T.M."/>
            <person name="Dewar K."/>
            <person name="Conant G."/>
            <person name="Drula E."/>
            <person name="Henrissat B."/>
            <person name="Hansel C."/>
            <person name="Singer S."/>
            <person name="Hutchinson M.I."/>
            <person name="de Vries R.P."/>
            <person name="Natvig D.O."/>
            <person name="Powell A.J."/>
            <person name="Tsang A."/>
            <person name="Grigoriev I.V."/>
        </authorList>
    </citation>
    <scope>NUCLEOTIDE SEQUENCE [LARGE SCALE GENOMIC DNA]</scope>
    <source>
        <strain evidence="2 3">ATCC 24622</strain>
    </source>
</reference>
<keyword evidence="3" id="KW-1185">Reference proteome</keyword>
<name>A0ABR3X2A1_9PEZI</name>
<evidence type="ECO:0000256" key="1">
    <source>
        <dbReference type="SAM" id="MobiDB-lite"/>
    </source>
</evidence>
<evidence type="ECO:0000313" key="3">
    <source>
        <dbReference type="Proteomes" id="UP001586593"/>
    </source>
</evidence>
<dbReference type="Proteomes" id="UP001586593">
    <property type="component" value="Unassembled WGS sequence"/>
</dbReference>
<dbReference type="EMBL" id="JAZHXJ010000182">
    <property type="protein sequence ID" value="KAL1870008.1"/>
    <property type="molecule type" value="Genomic_DNA"/>
</dbReference>
<protein>
    <submittedName>
        <fullName evidence="2">Uncharacterized protein</fullName>
    </submittedName>
</protein>
<organism evidence="2 3">
    <name type="scientific">Phialemonium thermophilum</name>
    <dbReference type="NCBI Taxonomy" id="223376"/>
    <lineage>
        <taxon>Eukaryota</taxon>
        <taxon>Fungi</taxon>
        <taxon>Dikarya</taxon>
        <taxon>Ascomycota</taxon>
        <taxon>Pezizomycotina</taxon>
        <taxon>Sordariomycetes</taxon>
        <taxon>Sordariomycetidae</taxon>
        <taxon>Cephalothecales</taxon>
        <taxon>Cephalothecaceae</taxon>
        <taxon>Phialemonium</taxon>
    </lineage>
</organism>
<evidence type="ECO:0000313" key="2">
    <source>
        <dbReference type="EMBL" id="KAL1870008.1"/>
    </source>
</evidence>
<proteinExistence type="predicted"/>